<evidence type="ECO:0000256" key="12">
    <source>
        <dbReference type="RuleBase" id="RU004478"/>
    </source>
</evidence>
<dbReference type="FunFam" id="2.30.22.10:FF:000001">
    <property type="entry name" value="Protein GrpE"/>
    <property type="match status" value="1"/>
</dbReference>
<dbReference type="GO" id="GO:0042803">
    <property type="term" value="F:protein homodimerization activity"/>
    <property type="evidence" value="ECO:0007669"/>
    <property type="project" value="InterPro"/>
</dbReference>
<name>A0A7X2NSR7_9FIRM</name>
<dbReference type="HAMAP" id="MF_01151">
    <property type="entry name" value="GrpE"/>
    <property type="match status" value="1"/>
</dbReference>
<evidence type="ECO:0000256" key="13">
    <source>
        <dbReference type="SAM" id="Coils"/>
    </source>
</evidence>
<dbReference type="RefSeq" id="WP_154504790.1">
    <property type="nucleotide sequence ID" value="NZ_VUMN01000017.1"/>
</dbReference>
<dbReference type="GO" id="GO:0006457">
    <property type="term" value="P:protein folding"/>
    <property type="evidence" value="ECO:0007669"/>
    <property type="project" value="InterPro"/>
</dbReference>
<dbReference type="InterPro" id="IPR009012">
    <property type="entry name" value="GrpE_head"/>
</dbReference>
<comment type="subcellular location">
    <subcellularLocation>
        <location evidence="1 10">Cytoplasm</location>
    </subcellularLocation>
</comment>
<dbReference type="CDD" id="cd00446">
    <property type="entry name" value="GrpE"/>
    <property type="match status" value="1"/>
</dbReference>
<comment type="function">
    <text evidence="7 10 11">Participates actively in the response to hyperosmotic and heat shock by preventing the aggregation of stress-denatured proteins, in association with DnaK and GrpE. It is the nucleotide exchange factor for DnaK and may function as a thermosensor. Unfolded proteins bind initially to DnaJ; upon interaction with the DnaJ-bound protein, DnaK hydrolyzes its bound ATP, resulting in the formation of a stable complex. GrpE releases ADP from DnaK; ATP binding to DnaK triggers the release of the substrate protein, thus completing the reaction cycle. Several rounds of ATP-dependent interactions between DnaJ, DnaK and GrpE are required for fully efficient folding.</text>
</comment>
<evidence type="ECO:0000256" key="14">
    <source>
        <dbReference type="SAM" id="MobiDB-lite"/>
    </source>
</evidence>
<dbReference type="Proteomes" id="UP000461880">
    <property type="component" value="Unassembled WGS sequence"/>
</dbReference>
<dbReference type="PRINTS" id="PR00773">
    <property type="entry name" value="GRPEPROTEIN"/>
</dbReference>
<dbReference type="InterPro" id="IPR000740">
    <property type="entry name" value="GrpE"/>
</dbReference>
<reference evidence="15 16" key="1">
    <citation type="submission" date="2019-08" db="EMBL/GenBank/DDBJ databases">
        <title>In-depth cultivation of the pig gut microbiome towards novel bacterial diversity and tailored functional studies.</title>
        <authorList>
            <person name="Wylensek D."/>
            <person name="Hitch T.C.A."/>
            <person name="Clavel T."/>
        </authorList>
    </citation>
    <scope>NUCLEOTIDE SEQUENCE [LARGE SCALE GENOMIC DNA]</scope>
    <source>
        <strain evidence="15 16">Oil+RF-744-GAM-WT-6</strain>
    </source>
</reference>
<dbReference type="GO" id="GO:0051087">
    <property type="term" value="F:protein-folding chaperone binding"/>
    <property type="evidence" value="ECO:0007669"/>
    <property type="project" value="InterPro"/>
</dbReference>
<dbReference type="SUPFAM" id="SSF51064">
    <property type="entry name" value="Head domain of nucleotide exchange factor GrpE"/>
    <property type="match status" value="1"/>
</dbReference>
<protein>
    <recommendedName>
        <fullName evidence="8 10">Protein GrpE</fullName>
    </recommendedName>
    <alternativeName>
        <fullName evidence="9 10">HSP-70 cofactor</fullName>
    </alternativeName>
</protein>
<keyword evidence="5 10" id="KW-0346">Stress response</keyword>
<evidence type="ECO:0000256" key="9">
    <source>
        <dbReference type="ARBA" id="ARBA00076414"/>
    </source>
</evidence>
<dbReference type="Pfam" id="PF01025">
    <property type="entry name" value="GrpE"/>
    <property type="match status" value="1"/>
</dbReference>
<evidence type="ECO:0000256" key="2">
    <source>
        <dbReference type="ARBA" id="ARBA00009054"/>
    </source>
</evidence>
<proteinExistence type="inferred from homology"/>
<sequence>MSEETQDMKKPEAEKQPEPSESSEAAPKEQEQKPAEQKEASSEKKEEKKPAPDPKAEEIAALKKQNAELQGQVDKLKNAYARAYADTENTRRRLTNEFDQHMKYHIADFAKEILPCIDNCERALAVKPADTNDENYRKAFEMVLKSLTAALKKEGVEEIEADGKEYDPNLMQAMMTEHVEGVKPGMVTQVLQKGYKLKDRLLRAAMVKVSE</sequence>
<organism evidence="15 16">
    <name type="scientific">Stecheria intestinalis</name>
    <dbReference type="NCBI Taxonomy" id="2606630"/>
    <lineage>
        <taxon>Bacteria</taxon>
        <taxon>Bacillati</taxon>
        <taxon>Bacillota</taxon>
        <taxon>Erysipelotrichia</taxon>
        <taxon>Erysipelotrichales</taxon>
        <taxon>Erysipelotrichaceae</taxon>
        <taxon>Stecheria</taxon>
    </lineage>
</organism>
<dbReference type="InterPro" id="IPR013805">
    <property type="entry name" value="GrpE_CC"/>
</dbReference>
<dbReference type="EMBL" id="VUMN01000017">
    <property type="protein sequence ID" value="MSS58824.1"/>
    <property type="molecule type" value="Genomic_DNA"/>
</dbReference>
<dbReference type="NCBIfam" id="NF010738">
    <property type="entry name" value="PRK14140.1"/>
    <property type="match status" value="1"/>
</dbReference>
<accession>A0A7X2NSR7</accession>
<comment type="similarity">
    <text evidence="2 10 12">Belongs to the GrpE family.</text>
</comment>
<feature type="region of interest" description="Disordered" evidence="14">
    <location>
        <begin position="1"/>
        <end position="58"/>
    </location>
</feature>
<evidence type="ECO:0000256" key="3">
    <source>
        <dbReference type="ARBA" id="ARBA00011738"/>
    </source>
</evidence>
<dbReference type="PANTHER" id="PTHR21237:SF23">
    <property type="entry name" value="GRPE PROTEIN HOMOLOG, MITOCHONDRIAL"/>
    <property type="match status" value="1"/>
</dbReference>
<evidence type="ECO:0000256" key="5">
    <source>
        <dbReference type="ARBA" id="ARBA00023016"/>
    </source>
</evidence>
<dbReference type="PANTHER" id="PTHR21237">
    <property type="entry name" value="GRPE PROTEIN"/>
    <property type="match status" value="1"/>
</dbReference>
<keyword evidence="4 10" id="KW-0963">Cytoplasm</keyword>
<evidence type="ECO:0000256" key="8">
    <source>
        <dbReference type="ARBA" id="ARBA00072274"/>
    </source>
</evidence>
<dbReference type="GO" id="GO:0000774">
    <property type="term" value="F:adenyl-nucleotide exchange factor activity"/>
    <property type="evidence" value="ECO:0007669"/>
    <property type="project" value="InterPro"/>
</dbReference>
<evidence type="ECO:0000313" key="16">
    <source>
        <dbReference type="Proteomes" id="UP000461880"/>
    </source>
</evidence>
<dbReference type="GO" id="GO:0005737">
    <property type="term" value="C:cytoplasm"/>
    <property type="evidence" value="ECO:0007669"/>
    <property type="project" value="UniProtKB-SubCell"/>
</dbReference>
<dbReference type="GO" id="GO:0051082">
    <property type="term" value="F:unfolded protein binding"/>
    <property type="evidence" value="ECO:0007669"/>
    <property type="project" value="TreeGrafter"/>
</dbReference>
<feature type="coiled-coil region" evidence="13">
    <location>
        <begin position="59"/>
        <end position="97"/>
    </location>
</feature>
<evidence type="ECO:0000313" key="15">
    <source>
        <dbReference type="EMBL" id="MSS58824.1"/>
    </source>
</evidence>
<evidence type="ECO:0000256" key="4">
    <source>
        <dbReference type="ARBA" id="ARBA00022490"/>
    </source>
</evidence>
<keyword evidence="16" id="KW-1185">Reference proteome</keyword>
<keyword evidence="6 10" id="KW-0143">Chaperone</keyword>
<feature type="compositionally biased region" description="Basic and acidic residues" evidence="14">
    <location>
        <begin position="1"/>
        <end position="18"/>
    </location>
</feature>
<dbReference type="Gene3D" id="3.90.20.20">
    <property type="match status" value="1"/>
</dbReference>
<evidence type="ECO:0000256" key="11">
    <source>
        <dbReference type="RuleBase" id="RU000639"/>
    </source>
</evidence>
<gene>
    <name evidence="10 15" type="primary">grpE</name>
    <name evidence="15" type="ORF">FYJ51_07870</name>
</gene>
<dbReference type="AlphaFoldDB" id="A0A7X2NSR7"/>
<dbReference type="Gene3D" id="2.30.22.10">
    <property type="entry name" value="Head domain of nucleotide exchange factor GrpE"/>
    <property type="match status" value="1"/>
</dbReference>
<evidence type="ECO:0000256" key="1">
    <source>
        <dbReference type="ARBA" id="ARBA00004496"/>
    </source>
</evidence>
<feature type="compositionally biased region" description="Basic and acidic residues" evidence="14">
    <location>
        <begin position="26"/>
        <end position="58"/>
    </location>
</feature>
<dbReference type="PROSITE" id="PS01071">
    <property type="entry name" value="GRPE"/>
    <property type="match status" value="1"/>
</dbReference>
<comment type="caution">
    <text evidence="15">The sequence shown here is derived from an EMBL/GenBank/DDBJ whole genome shotgun (WGS) entry which is preliminary data.</text>
</comment>
<keyword evidence="13" id="KW-0175">Coiled coil</keyword>
<evidence type="ECO:0000256" key="7">
    <source>
        <dbReference type="ARBA" id="ARBA00053401"/>
    </source>
</evidence>
<comment type="subunit">
    <text evidence="3 10">Homodimer.</text>
</comment>
<evidence type="ECO:0000256" key="10">
    <source>
        <dbReference type="HAMAP-Rule" id="MF_01151"/>
    </source>
</evidence>
<evidence type="ECO:0000256" key="6">
    <source>
        <dbReference type="ARBA" id="ARBA00023186"/>
    </source>
</evidence>
<dbReference type="SUPFAM" id="SSF58014">
    <property type="entry name" value="Coiled-coil domain of nucleotide exchange factor GrpE"/>
    <property type="match status" value="1"/>
</dbReference>